<evidence type="ECO:0000313" key="3">
    <source>
        <dbReference type="Proteomes" id="UP000016933"/>
    </source>
</evidence>
<dbReference type="PROSITE" id="PS51762">
    <property type="entry name" value="GH16_2"/>
    <property type="match status" value="1"/>
</dbReference>
<feature type="non-terminal residue" evidence="2">
    <location>
        <position position="1"/>
    </location>
</feature>
<protein>
    <submittedName>
        <fullName evidence="2">Glycoside hydrolase family 16 protein</fullName>
    </submittedName>
</protein>
<gene>
    <name evidence="2" type="ORF">DOTSEDRAFT_104043</name>
</gene>
<feature type="non-terminal residue" evidence="2">
    <location>
        <position position="327"/>
    </location>
</feature>
<dbReference type="InterPro" id="IPR000757">
    <property type="entry name" value="Beta-glucanase-like"/>
</dbReference>
<evidence type="ECO:0000313" key="2">
    <source>
        <dbReference type="EMBL" id="EME48172.1"/>
    </source>
</evidence>
<keyword evidence="3" id="KW-1185">Reference proteome</keyword>
<dbReference type="Proteomes" id="UP000016933">
    <property type="component" value="Unassembled WGS sequence"/>
</dbReference>
<dbReference type="STRING" id="675120.N1PXN0"/>
<dbReference type="CDD" id="cd00413">
    <property type="entry name" value="Glyco_hydrolase_16"/>
    <property type="match status" value="1"/>
</dbReference>
<evidence type="ECO:0000259" key="1">
    <source>
        <dbReference type="PROSITE" id="PS51762"/>
    </source>
</evidence>
<dbReference type="eggNOG" id="ENOG502QWBR">
    <property type="taxonomic scope" value="Eukaryota"/>
</dbReference>
<dbReference type="PANTHER" id="PTHR38121">
    <property type="entry name" value="GH16 DOMAIN-CONTAINING PROTEIN"/>
    <property type="match status" value="1"/>
</dbReference>
<name>N1PXN0_DOTSN</name>
<reference evidence="3" key="1">
    <citation type="journal article" date="2012" name="PLoS Genet.">
        <title>The genomes of the fungal plant pathogens Cladosporium fulvum and Dothistroma septosporum reveal adaptation to different hosts and lifestyles but also signatures of common ancestry.</title>
        <authorList>
            <person name="de Wit P.J.G.M."/>
            <person name="van der Burgt A."/>
            <person name="Oekmen B."/>
            <person name="Stergiopoulos I."/>
            <person name="Abd-Elsalam K.A."/>
            <person name="Aerts A.L."/>
            <person name="Bahkali A.H."/>
            <person name="Beenen H.G."/>
            <person name="Chettri P."/>
            <person name="Cox M.P."/>
            <person name="Datema E."/>
            <person name="de Vries R.P."/>
            <person name="Dhillon B."/>
            <person name="Ganley A.R."/>
            <person name="Griffiths S.A."/>
            <person name="Guo Y."/>
            <person name="Hamelin R.C."/>
            <person name="Henrissat B."/>
            <person name="Kabir M.S."/>
            <person name="Jashni M.K."/>
            <person name="Kema G."/>
            <person name="Klaubauf S."/>
            <person name="Lapidus A."/>
            <person name="Levasseur A."/>
            <person name="Lindquist E."/>
            <person name="Mehrabi R."/>
            <person name="Ohm R.A."/>
            <person name="Owen T.J."/>
            <person name="Salamov A."/>
            <person name="Schwelm A."/>
            <person name="Schijlen E."/>
            <person name="Sun H."/>
            <person name="van den Burg H.A."/>
            <person name="van Ham R.C.H.J."/>
            <person name="Zhang S."/>
            <person name="Goodwin S.B."/>
            <person name="Grigoriev I.V."/>
            <person name="Collemare J."/>
            <person name="Bradshaw R.E."/>
        </authorList>
    </citation>
    <scope>NUCLEOTIDE SEQUENCE [LARGE SCALE GENOMIC DNA]</scope>
    <source>
        <strain evidence="3">NZE10 / CBS 128990</strain>
    </source>
</reference>
<organism evidence="2 3">
    <name type="scientific">Dothistroma septosporum (strain NZE10 / CBS 128990)</name>
    <name type="common">Red band needle blight fungus</name>
    <name type="synonym">Mycosphaerella pini</name>
    <dbReference type="NCBI Taxonomy" id="675120"/>
    <lineage>
        <taxon>Eukaryota</taxon>
        <taxon>Fungi</taxon>
        <taxon>Dikarya</taxon>
        <taxon>Ascomycota</taxon>
        <taxon>Pezizomycotina</taxon>
        <taxon>Dothideomycetes</taxon>
        <taxon>Dothideomycetidae</taxon>
        <taxon>Mycosphaerellales</taxon>
        <taxon>Mycosphaerellaceae</taxon>
        <taxon>Dothistroma</taxon>
    </lineage>
</organism>
<dbReference type="Gene3D" id="2.60.120.200">
    <property type="match status" value="1"/>
</dbReference>
<sequence length="327" mass="35421">SCPCGYAINATDSEHRATFTEALESDFLHTSNLTTDVVWIPQAYNVTPLAARGPCGKASQIENVIPNPIANPYDWTGEGTHGGDPGMQLWVKHDLIPSPSNSSQSIVPMSEIVSARTDILYGTFRIAVKTTAISGTCAAFFFYLSDSREIDMEFLSKQQQPARPGHSSSPAGGAVNLVLQSPQSAEVGYVDPSSPDFALQDLAFKPQEGYHEYRFDWLPDRVEFYADGTVLQTMRENVPSQAGAVHLSHWSNGNAGWSGGPPREDAVMVVSYVKAYFNSSIDGVGEKSLGECGQGEEVCQVPDQRTAPELSGMEGNRTGHTMFFGNE</sequence>
<dbReference type="OrthoDB" id="25131at2759"/>
<dbReference type="InterPro" id="IPR013320">
    <property type="entry name" value="ConA-like_dom_sf"/>
</dbReference>
<proteinExistence type="predicted"/>
<dbReference type="HOGENOM" id="CLU_040566_0_0_1"/>
<dbReference type="OMA" id="FFYHNNS"/>
<dbReference type="SUPFAM" id="SSF49899">
    <property type="entry name" value="Concanavalin A-like lectins/glucanases"/>
    <property type="match status" value="1"/>
</dbReference>
<keyword evidence="2" id="KW-0378">Hydrolase</keyword>
<dbReference type="EMBL" id="KB446536">
    <property type="protein sequence ID" value="EME48172.1"/>
    <property type="molecule type" value="Genomic_DNA"/>
</dbReference>
<dbReference type="Pfam" id="PF00722">
    <property type="entry name" value="Glyco_hydro_16"/>
    <property type="match status" value="1"/>
</dbReference>
<dbReference type="GO" id="GO:0005975">
    <property type="term" value="P:carbohydrate metabolic process"/>
    <property type="evidence" value="ECO:0007669"/>
    <property type="project" value="InterPro"/>
</dbReference>
<accession>N1PXN0</accession>
<reference evidence="2 3" key="2">
    <citation type="journal article" date="2012" name="PLoS Pathog.">
        <title>Diverse lifestyles and strategies of plant pathogenesis encoded in the genomes of eighteen Dothideomycetes fungi.</title>
        <authorList>
            <person name="Ohm R.A."/>
            <person name="Feau N."/>
            <person name="Henrissat B."/>
            <person name="Schoch C.L."/>
            <person name="Horwitz B.A."/>
            <person name="Barry K.W."/>
            <person name="Condon B.J."/>
            <person name="Copeland A.C."/>
            <person name="Dhillon B."/>
            <person name="Glaser F."/>
            <person name="Hesse C.N."/>
            <person name="Kosti I."/>
            <person name="LaButti K."/>
            <person name="Lindquist E.A."/>
            <person name="Lucas S."/>
            <person name="Salamov A.A."/>
            <person name="Bradshaw R.E."/>
            <person name="Ciuffetti L."/>
            <person name="Hamelin R.C."/>
            <person name="Kema G.H.J."/>
            <person name="Lawrence C."/>
            <person name="Scott J.A."/>
            <person name="Spatafora J.W."/>
            <person name="Turgeon B.G."/>
            <person name="de Wit P.J.G.M."/>
            <person name="Zhong S."/>
            <person name="Goodwin S.B."/>
            <person name="Grigoriev I.V."/>
        </authorList>
    </citation>
    <scope>NUCLEOTIDE SEQUENCE [LARGE SCALE GENOMIC DNA]</scope>
    <source>
        <strain evidence="3">NZE10 / CBS 128990</strain>
    </source>
</reference>
<dbReference type="AlphaFoldDB" id="N1PXN0"/>
<dbReference type="PANTHER" id="PTHR38121:SF5">
    <property type="entry name" value="GH16 DOMAIN-CONTAINING PROTEIN"/>
    <property type="match status" value="1"/>
</dbReference>
<feature type="domain" description="GH16" evidence="1">
    <location>
        <begin position="58"/>
        <end position="281"/>
    </location>
</feature>
<dbReference type="GO" id="GO:0004553">
    <property type="term" value="F:hydrolase activity, hydrolyzing O-glycosyl compounds"/>
    <property type="evidence" value="ECO:0007669"/>
    <property type="project" value="InterPro"/>
</dbReference>